<evidence type="ECO:0000313" key="3">
    <source>
        <dbReference type="Proteomes" id="UP001235269"/>
    </source>
</evidence>
<organism evidence="2 3">
    <name type="scientific">Rhizobium paknamense</name>
    <dbReference type="NCBI Taxonomy" id="1206817"/>
    <lineage>
        <taxon>Bacteria</taxon>
        <taxon>Pseudomonadati</taxon>
        <taxon>Pseudomonadota</taxon>
        <taxon>Alphaproteobacteria</taxon>
        <taxon>Hyphomicrobiales</taxon>
        <taxon>Rhizobiaceae</taxon>
        <taxon>Rhizobium/Agrobacterium group</taxon>
        <taxon>Rhizobium</taxon>
    </lineage>
</organism>
<evidence type="ECO:0000313" key="2">
    <source>
        <dbReference type="EMBL" id="MDQ0454960.1"/>
    </source>
</evidence>
<dbReference type="InterPro" id="IPR029068">
    <property type="entry name" value="Glyas_Bleomycin-R_OHBP_Dase"/>
</dbReference>
<dbReference type="RefSeq" id="WP_307157166.1">
    <property type="nucleotide sequence ID" value="NZ_JAUSWH010000003.1"/>
</dbReference>
<dbReference type="Proteomes" id="UP001235269">
    <property type="component" value="Unassembled WGS sequence"/>
</dbReference>
<sequence>MALLGFHHVQLAMPAGEEARARAFYSAVLGLSEVEKPADLAGRGGCWFESGSLRVHLGVEADFRPARKAHPAFLVDDLARLERRVREGGYETATDVPLAGFTRLHVFDPFGNRIELIQAM</sequence>
<proteinExistence type="predicted"/>
<comment type="caution">
    <text evidence="2">The sequence shown here is derived from an EMBL/GenBank/DDBJ whole genome shotgun (WGS) entry which is preliminary data.</text>
</comment>
<dbReference type="EMBL" id="JAUSWH010000003">
    <property type="protein sequence ID" value="MDQ0454960.1"/>
    <property type="molecule type" value="Genomic_DNA"/>
</dbReference>
<feature type="domain" description="VOC" evidence="1">
    <location>
        <begin position="5"/>
        <end position="119"/>
    </location>
</feature>
<accession>A0ABU0I9Q4</accession>
<keyword evidence="3" id="KW-1185">Reference proteome</keyword>
<dbReference type="Gene3D" id="3.10.180.10">
    <property type="entry name" value="2,3-Dihydroxybiphenyl 1,2-Dioxygenase, domain 1"/>
    <property type="match status" value="1"/>
</dbReference>
<reference evidence="2 3" key="1">
    <citation type="submission" date="2023-07" db="EMBL/GenBank/DDBJ databases">
        <title>Genomic Encyclopedia of Type Strains, Phase IV (KMG-IV): sequencing the most valuable type-strain genomes for metagenomic binning, comparative biology and taxonomic classification.</title>
        <authorList>
            <person name="Goeker M."/>
        </authorList>
    </citation>
    <scope>NUCLEOTIDE SEQUENCE [LARGE SCALE GENOMIC DNA]</scope>
    <source>
        <strain evidence="2 3">DSM 100301</strain>
    </source>
</reference>
<protein>
    <submittedName>
        <fullName evidence="2">Catechol 2,3-dioxygenase-like lactoylglutathione lyase family enzyme</fullName>
    </submittedName>
</protein>
<gene>
    <name evidence="2" type="ORF">QO005_001290</name>
</gene>
<dbReference type="PROSITE" id="PS51819">
    <property type="entry name" value="VOC"/>
    <property type="match status" value="1"/>
</dbReference>
<name>A0ABU0I9Q4_9HYPH</name>
<dbReference type="InterPro" id="IPR037523">
    <property type="entry name" value="VOC_core"/>
</dbReference>
<dbReference type="SUPFAM" id="SSF54593">
    <property type="entry name" value="Glyoxalase/Bleomycin resistance protein/Dihydroxybiphenyl dioxygenase"/>
    <property type="match status" value="1"/>
</dbReference>
<dbReference type="PANTHER" id="PTHR39175:SF1">
    <property type="entry name" value="FAMILY PROTEIN, PUTATIVE (AFU_ORTHOLOGUE AFUA_3G15060)-RELATED"/>
    <property type="match status" value="1"/>
</dbReference>
<dbReference type="Pfam" id="PF00903">
    <property type="entry name" value="Glyoxalase"/>
    <property type="match status" value="1"/>
</dbReference>
<dbReference type="InterPro" id="IPR004360">
    <property type="entry name" value="Glyas_Fos-R_dOase_dom"/>
</dbReference>
<dbReference type="PANTHER" id="PTHR39175">
    <property type="entry name" value="FAMILY PROTEIN, PUTATIVE (AFU_ORTHOLOGUE AFUA_3G15060)-RELATED"/>
    <property type="match status" value="1"/>
</dbReference>
<evidence type="ECO:0000259" key="1">
    <source>
        <dbReference type="PROSITE" id="PS51819"/>
    </source>
</evidence>